<evidence type="ECO:0000313" key="4">
    <source>
        <dbReference type="EMBL" id="ADZ08797.1"/>
    </source>
</evidence>
<dbReference type="GO" id="GO:0042256">
    <property type="term" value="P:cytosolic ribosome assembly"/>
    <property type="evidence" value="ECO:0007669"/>
    <property type="project" value="InterPro"/>
</dbReference>
<keyword evidence="5" id="KW-1185">Reference proteome</keyword>
<comment type="function">
    <text evidence="3">Binds to the 50S ribosomal subunit and prevents its association with the 30S ribosomal subunit to form the 70S initiation complex.</text>
</comment>
<dbReference type="eggNOG" id="arCOG04176">
    <property type="taxonomic scope" value="Archaea"/>
</dbReference>
<dbReference type="STRING" id="877455.Metbo_0545"/>
<dbReference type="GeneID" id="10276990"/>
<organism evidence="4 5">
    <name type="scientific">Methanobacterium lacus (strain AL-21)</name>
    <dbReference type="NCBI Taxonomy" id="877455"/>
    <lineage>
        <taxon>Archaea</taxon>
        <taxon>Methanobacteriati</taxon>
        <taxon>Methanobacteriota</taxon>
        <taxon>Methanomada group</taxon>
        <taxon>Methanobacteria</taxon>
        <taxon>Methanobacteriales</taxon>
        <taxon>Methanobacteriaceae</taxon>
        <taxon>Methanobacterium</taxon>
    </lineage>
</organism>
<dbReference type="InterPro" id="IPR002769">
    <property type="entry name" value="eIF6"/>
</dbReference>
<dbReference type="HOGENOM" id="CLU_071894_1_0_2"/>
<protein>
    <recommendedName>
        <fullName evidence="3">Translation initiation factor 6</fullName>
        <shortName evidence="3">aIF-6</shortName>
    </recommendedName>
</protein>
<dbReference type="SMART" id="SM00654">
    <property type="entry name" value="eIF6"/>
    <property type="match status" value="1"/>
</dbReference>
<evidence type="ECO:0000313" key="5">
    <source>
        <dbReference type="Proteomes" id="UP000007490"/>
    </source>
</evidence>
<name>F0T9X4_METLA</name>
<evidence type="ECO:0000256" key="2">
    <source>
        <dbReference type="ARBA" id="ARBA00022917"/>
    </source>
</evidence>
<dbReference type="Proteomes" id="UP000007490">
    <property type="component" value="Chromosome"/>
</dbReference>
<dbReference type="OrthoDB" id="33582at2157"/>
<dbReference type="RefSeq" id="WP_013644148.1">
    <property type="nucleotide sequence ID" value="NC_015216.1"/>
</dbReference>
<dbReference type="AlphaFoldDB" id="F0T9X4"/>
<keyword evidence="2 3" id="KW-0648">Protein biosynthesis</keyword>
<dbReference type="Pfam" id="PF01912">
    <property type="entry name" value="eIF-6"/>
    <property type="match status" value="1"/>
</dbReference>
<dbReference type="GO" id="GO:0003743">
    <property type="term" value="F:translation initiation factor activity"/>
    <property type="evidence" value="ECO:0007669"/>
    <property type="project" value="UniProtKB-UniRule"/>
</dbReference>
<comment type="similarity">
    <text evidence="3">Belongs to the eIF-6 family.</text>
</comment>
<dbReference type="KEGG" id="mel:Metbo_0545"/>
<accession>F0T9X4</accession>
<dbReference type="PANTHER" id="PTHR10784">
    <property type="entry name" value="TRANSLATION INITIATION FACTOR 6"/>
    <property type="match status" value="1"/>
</dbReference>
<dbReference type="HAMAP" id="MF_00032">
    <property type="entry name" value="eIF_6"/>
    <property type="match status" value="1"/>
</dbReference>
<reference evidence="4 5" key="2">
    <citation type="journal article" date="2014" name="Int. J. Syst. Evol. Microbiol.">
        <title>Methanobacterium paludis sp. nov. and a novel strain of Methanobacterium lacus isolated from northern peatlands.</title>
        <authorList>
            <person name="Cadillo-Quiroz H."/>
            <person name="Brauer S.L."/>
            <person name="Goodson N."/>
            <person name="Yavitt J.B."/>
            <person name="Zinder S.H."/>
        </authorList>
    </citation>
    <scope>NUCLEOTIDE SEQUENCE [LARGE SCALE GENOMIC DNA]</scope>
    <source>
        <strain evidence="4 5">AL-21</strain>
    </source>
</reference>
<gene>
    <name evidence="3" type="primary">eif6</name>
    <name evidence="4" type="ordered locus">Metbo_0545</name>
</gene>
<evidence type="ECO:0000256" key="1">
    <source>
        <dbReference type="ARBA" id="ARBA00022540"/>
    </source>
</evidence>
<evidence type="ECO:0000256" key="3">
    <source>
        <dbReference type="HAMAP-Rule" id="MF_00032"/>
    </source>
</evidence>
<keyword evidence="1 3" id="KW-0396">Initiation factor</keyword>
<dbReference type="NCBIfam" id="TIGR00323">
    <property type="entry name" value="eIF-6"/>
    <property type="match status" value="1"/>
</dbReference>
<proteinExistence type="inferred from homology"/>
<dbReference type="GO" id="GO:0043022">
    <property type="term" value="F:ribosome binding"/>
    <property type="evidence" value="ECO:0007669"/>
    <property type="project" value="InterPro"/>
</dbReference>
<reference evidence="5" key="1">
    <citation type="submission" date="2011-02" db="EMBL/GenBank/DDBJ databases">
        <title>Complete sequence of Methanobacterium sp. AL-21.</title>
        <authorList>
            <consortium name="US DOE Joint Genome Institute"/>
            <person name="Lucas S."/>
            <person name="Copeland A."/>
            <person name="Lapidus A."/>
            <person name="Cheng J.-F."/>
            <person name="Goodwin L."/>
            <person name="Pitluck S."/>
            <person name="Chertkov O."/>
            <person name="Detter J.C."/>
            <person name="Han C."/>
            <person name="Tapia R."/>
            <person name="Land M."/>
            <person name="Hauser L."/>
            <person name="Kyrpides N."/>
            <person name="Ivanova N."/>
            <person name="Mikhailova N."/>
            <person name="Pagani I."/>
            <person name="Cadillo-Quiroz H."/>
            <person name="Imachi H."/>
            <person name="Zinder S."/>
            <person name="Liu W."/>
            <person name="Woyke T."/>
        </authorList>
    </citation>
    <scope>NUCLEOTIDE SEQUENCE [LARGE SCALE GENOMIC DNA]</scope>
    <source>
        <strain evidence="5">AL-21</strain>
    </source>
</reference>
<sequence length="224" mass="23694">MIRRINMDGSPNLGVSISVSDKIAIAPPNMLDSMEDLINEALGVEVIRTPICGSNLTGALTCGNSKGFIVSKYAFDKELEVFKEKGVEVARIPDKLTAVGNIVLANDSGALVHPLISDKAIELISDVLDVEVKRGSIANYKITGSVANATNKGVLVHPATLEDELKDLEEFFKVPVDVGTVNNGTQFVGSCSIANSNGVMVGLGTTGPELARIEEAFGFLEGYL</sequence>
<dbReference type="Gene3D" id="3.75.10.10">
    <property type="entry name" value="L-arginine/glycine Amidinotransferase, Chain A"/>
    <property type="match status" value="1"/>
</dbReference>
<dbReference type="SUPFAM" id="SSF55909">
    <property type="entry name" value="Pentein"/>
    <property type="match status" value="1"/>
</dbReference>
<dbReference type="EMBL" id="CP002551">
    <property type="protein sequence ID" value="ADZ08797.1"/>
    <property type="molecule type" value="Genomic_DNA"/>
</dbReference>
<dbReference type="PIRSF" id="PIRSF006413">
    <property type="entry name" value="IF-6"/>
    <property type="match status" value="1"/>
</dbReference>